<feature type="region of interest" description="Disordered" evidence="1">
    <location>
        <begin position="515"/>
        <end position="552"/>
    </location>
</feature>
<feature type="compositionally biased region" description="Polar residues" evidence="1">
    <location>
        <begin position="595"/>
        <end position="605"/>
    </location>
</feature>
<feature type="compositionally biased region" description="Basic and acidic residues" evidence="1">
    <location>
        <begin position="608"/>
        <end position="617"/>
    </location>
</feature>
<dbReference type="EMBL" id="FJOG01000039">
    <property type="protein sequence ID" value="CZR66662.1"/>
    <property type="molecule type" value="Genomic_DNA"/>
</dbReference>
<evidence type="ECO:0000256" key="1">
    <source>
        <dbReference type="SAM" id="MobiDB-lite"/>
    </source>
</evidence>
<feature type="region of interest" description="Disordered" evidence="1">
    <location>
        <begin position="576"/>
        <end position="617"/>
    </location>
</feature>
<reference evidence="2 3" key="1">
    <citation type="submission" date="2016-03" db="EMBL/GenBank/DDBJ databases">
        <authorList>
            <person name="Ploux O."/>
        </authorList>
    </citation>
    <scope>NUCLEOTIDE SEQUENCE [LARGE SCALE GENOMIC DNA]</scope>
    <source>
        <strain evidence="2 3">UAMH 11012</strain>
    </source>
</reference>
<dbReference type="OrthoDB" id="3535947at2759"/>
<dbReference type="Proteomes" id="UP000184330">
    <property type="component" value="Unassembled WGS sequence"/>
</dbReference>
<proteinExistence type="predicted"/>
<organism evidence="2 3">
    <name type="scientific">Phialocephala subalpina</name>
    <dbReference type="NCBI Taxonomy" id="576137"/>
    <lineage>
        <taxon>Eukaryota</taxon>
        <taxon>Fungi</taxon>
        <taxon>Dikarya</taxon>
        <taxon>Ascomycota</taxon>
        <taxon>Pezizomycotina</taxon>
        <taxon>Leotiomycetes</taxon>
        <taxon>Helotiales</taxon>
        <taxon>Mollisiaceae</taxon>
        <taxon>Phialocephala</taxon>
        <taxon>Phialocephala fortinii species complex</taxon>
    </lineage>
</organism>
<evidence type="ECO:0000313" key="2">
    <source>
        <dbReference type="EMBL" id="CZR66662.1"/>
    </source>
</evidence>
<feature type="compositionally biased region" description="Basic and acidic residues" evidence="1">
    <location>
        <begin position="576"/>
        <end position="592"/>
    </location>
</feature>
<evidence type="ECO:0000313" key="3">
    <source>
        <dbReference type="Proteomes" id="UP000184330"/>
    </source>
</evidence>
<accession>A0A1L7XNQ8</accession>
<keyword evidence="3" id="KW-1185">Reference proteome</keyword>
<sequence>MPDFTCEQYRDFVAHVGRRAHAQSKLSTVRPITLKLVINPGITTTVKHRNKIDRSQYTPPTYEKRRCLLEKIVSRMLQDALLLGVDEGPDEFEINPKGKFPFHLAKLNCPWIYDFMELSECPEQSAAQFQKIENFLENTSATTAPIIDLEEDDRPALDDPSIRLWTSIPQVCDEYLDFIHAVVYLSSAARGYECIISEKIFGNRFDEARRENNRCSKTIRGILRLMCMDSILRPIKGADGCFILHPDCPTQDYMSKRKGGFEQQHHWIWGACRSRDLGIRMRTLESFLRVRGVADRKVSAQLNTECFAFESATDLRLITDHYDKEDSELKERIVQSEKRNQLPEWCIAQLATVRQNNPDYRFHVSITTRPNCFKDKIHFNFTCHDCGLREEGPKIELASPDHLWWKNSVVAHADERDHLLAKVSKLIKACKSIPKNSSLRRRLETLDESITGGTDASKWEPALDCPKWATLFAWKARSAVMLEDPQDSPKPAQEVADGPTNKLVVKSLLSKRSSDGLFPNHELDSGTGPKRPRLTIDLDVHSPSSGPGGSSGGFKALLVEVVSSKLDEVIQRLQKLEEANPERHSALQKEDPQALTDSHVTTSTDIGGDSKPDRGKAFSHEDAELNLVDVHSRLEALECQTEEQSNCLEGARTFCTDVGDEILTLSEQSIGQEQRIVELESQLESQRQTVETLVRQNEMMMKRMQTLEGINEKLASYITKSGERGCR</sequence>
<gene>
    <name evidence="2" type="ORF">PAC_16563</name>
</gene>
<dbReference type="AlphaFoldDB" id="A0A1L7XNQ8"/>
<protein>
    <submittedName>
        <fullName evidence="2">Uncharacterized protein</fullName>
    </submittedName>
</protein>
<name>A0A1L7XNQ8_9HELO</name>